<reference evidence="15 16" key="1">
    <citation type="journal article" date="2020" name="BMC Genomics">
        <title>Intraspecific diversification of the crop wild relative Brassica cretica Lam. using demographic model selection.</title>
        <authorList>
            <person name="Kioukis A."/>
            <person name="Michalopoulou V.A."/>
            <person name="Briers L."/>
            <person name="Pirintsos S."/>
            <person name="Studholme D.J."/>
            <person name="Pavlidis P."/>
            <person name="Sarris P.F."/>
        </authorList>
    </citation>
    <scope>NUCLEOTIDE SEQUENCE [LARGE SCALE GENOMIC DNA]</scope>
    <source>
        <strain evidence="16">cv. PFS-1207/04</strain>
    </source>
</reference>
<dbReference type="PANTHER" id="PTHR48061">
    <property type="entry name" value="LEUCINE-RICH REPEAT RECEPTOR PROTEIN KINASE EMS1-LIKE-RELATED"/>
    <property type="match status" value="1"/>
</dbReference>
<accession>A0ABQ7C4B7</accession>
<keyword evidence="4" id="KW-0433">Leucine-rich repeat</keyword>
<dbReference type="PROSITE" id="PS50089">
    <property type="entry name" value="ZF_RING_2"/>
    <property type="match status" value="1"/>
</dbReference>
<dbReference type="Proteomes" id="UP000266723">
    <property type="component" value="Unassembled WGS sequence"/>
</dbReference>
<dbReference type="Pfam" id="PF13855">
    <property type="entry name" value="LRR_8"/>
    <property type="match status" value="2"/>
</dbReference>
<keyword evidence="11" id="KW-0325">Glycoprotein</keyword>
<feature type="signal peptide" evidence="13">
    <location>
        <begin position="1"/>
        <end position="38"/>
    </location>
</feature>
<evidence type="ECO:0000256" key="1">
    <source>
        <dbReference type="ARBA" id="ARBA00004251"/>
    </source>
</evidence>
<dbReference type="PRINTS" id="PR00019">
    <property type="entry name" value="LEURICHRPT"/>
</dbReference>
<evidence type="ECO:0000256" key="4">
    <source>
        <dbReference type="ARBA" id="ARBA00022614"/>
    </source>
</evidence>
<keyword evidence="9" id="KW-0472">Membrane</keyword>
<evidence type="ECO:0000256" key="2">
    <source>
        <dbReference type="ARBA" id="ARBA00009592"/>
    </source>
</evidence>
<dbReference type="SUPFAM" id="SSF57850">
    <property type="entry name" value="RING/U-box"/>
    <property type="match status" value="1"/>
</dbReference>
<protein>
    <recommendedName>
        <fullName evidence="14">RING-type domain-containing protein</fullName>
    </recommendedName>
</protein>
<dbReference type="Pfam" id="PF23598">
    <property type="entry name" value="LRR_14"/>
    <property type="match status" value="1"/>
</dbReference>
<keyword evidence="5" id="KW-0812">Transmembrane</keyword>
<keyword evidence="8" id="KW-1133">Transmembrane helix</keyword>
<evidence type="ECO:0000256" key="11">
    <source>
        <dbReference type="ARBA" id="ARBA00023180"/>
    </source>
</evidence>
<dbReference type="InterPro" id="IPR058730">
    <property type="entry name" value="U-box_ZFPL1-like"/>
</dbReference>
<dbReference type="InterPro" id="IPR058731">
    <property type="entry name" value="Znf-B_box_ZFPL1-like"/>
</dbReference>
<dbReference type="InterPro" id="IPR046956">
    <property type="entry name" value="RLP23-like"/>
</dbReference>
<dbReference type="InterPro" id="IPR001841">
    <property type="entry name" value="Znf_RING"/>
</dbReference>
<keyword evidence="6 13" id="KW-0732">Signal</keyword>
<dbReference type="PANTHER" id="PTHR48061:SF46">
    <property type="entry name" value="LEUCINE-RICH REPEAT-CONTAINING N-TERMINAL PLANT-TYPE DOMAIN-CONTAINING PROTEIN"/>
    <property type="match status" value="1"/>
</dbReference>
<comment type="subcellular location">
    <subcellularLocation>
        <location evidence="1">Cell membrane</location>
        <topology evidence="1">Single-pass type I membrane protein</topology>
    </subcellularLocation>
</comment>
<dbReference type="SMART" id="SM00369">
    <property type="entry name" value="LRR_TYP"/>
    <property type="match status" value="5"/>
</dbReference>
<keyword evidence="16" id="KW-1185">Reference proteome</keyword>
<evidence type="ECO:0000256" key="7">
    <source>
        <dbReference type="ARBA" id="ARBA00022737"/>
    </source>
</evidence>
<dbReference type="PROSITE" id="PS51450">
    <property type="entry name" value="LRR"/>
    <property type="match status" value="2"/>
</dbReference>
<gene>
    <name evidence="15" type="ORF">DY000_02005225</name>
</gene>
<comment type="similarity">
    <text evidence="2">Belongs to the RLP family.</text>
</comment>
<evidence type="ECO:0000256" key="3">
    <source>
        <dbReference type="ARBA" id="ARBA00022475"/>
    </source>
</evidence>
<dbReference type="InterPro" id="IPR055414">
    <property type="entry name" value="LRR_R13L4/SHOC2-like"/>
</dbReference>
<feature type="domain" description="RING-type" evidence="14">
    <location>
        <begin position="709"/>
        <end position="760"/>
    </location>
</feature>
<dbReference type="Pfam" id="PF08263">
    <property type="entry name" value="LRRNT_2"/>
    <property type="match status" value="1"/>
</dbReference>
<keyword evidence="12" id="KW-0862">Zinc</keyword>
<keyword evidence="12" id="KW-0479">Metal-binding</keyword>
<dbReference type="Pfam" id="PF25993">
    <property type="entry name" value="zf-B_box_ZFPL1"/>
    <property type="match status" value="1"/>
</dbReference>
<dbReference type="InterPro" id="IPR001611">
    <property type="entry name" value="Leu-rich_rpt"/>
</dbReference>
<comment type="caution">
    <text evidence="15">The sequence shown here is derived from an EMBL/GenBank/DDBJ whole genome shotgun (WGS) entry which is preliminary data.</text>
</comment>
<evidence type="ECO:0000256" key="13">
    <source>
        <dbReference type="SAM" id="SignalP"/>
    </source>
</evidence>
<dbReference type="InterPro" id="IPR013210">
    <property type="entry name" value="LRR_N_plant-typ"/>
</dbReference>
<keyword evidence="12" id="KW-0863">Zinc-finger</keyword>
<dbReference type="Pfam" id="PF25998">
    <property type="entry name" value="U-box_ZFPL1"/>
    <property type="match status" value="1"/>
</dbReference>
<dbReference type="EMBL" id="QGKV02000832">
    <property type="protein sequence ID" value="KAF3546153.1"/>
    <property type="molecule type" value="Genomic_DNA"/>
</dbReference>
<feature type="chain" id="PRO_5045355839" description="RING-type domain-containing protein" evidence="13">
    <location>
        <begin position="39"/>
        <end position="1049"/>
    </location>
</feature>
<dbReference type="SUPFAM" id="SSF52058">
    <property type="entry name" value="L domain-like"/>
    <property type="match status" value="2"/>
</dbReference>
<dbReference type="InterPro" id="IPR032675">
    <property type="entry name" value="LRR_dom_sf"/>
</dbReference>
<evidence type="ECO:0000256" key="6">
    <source>
        <dbReference type="ARBA" id="ARBA00022729"/>
    </source>
</evidence>
<keyword evidence="7" id="KW-0677">Repeat</keyword>
<evidence type="ECO:0000256" key="12">
    <source>
        <dbReference type="PROSITE-ProRule" id="PRU00175"/>
    </source>
</evidence>
<dbReference type="InterPro" id="IPR003591">
    <property type="entry name" value="Leu-rich_rpt_typical-subtyp"/>
</dbReference>
<evidence type="ECO:0000256" key="5">
    <source>
        <dbReference type="ARBA" id="ARBA00022692"/>
    </source>
</evidence>
<evidence type="ECO:0000256" key="9">
    <source>
        <dbReference type="ARBA" id="ARBA00023136"/>
    </source>
</evidence>
<evidence type="ECO:0000256" key="8">
    <source>
        <dbReference type="ARBA" id="ARBA00022989"/>
    </source>
</evidence>
<dbReference type="CDD" id="cd19756">
    <property type="entry name" value="Bbox2"/>
    <property type="match status" value="1"/>
</dbReference>
<evidence type="ECO:0000259" key="14">
    <source>
        <dbReference type="PROSITE" id="PS50089"/>
    </source>
</evidence>
<organism evidence="15 16">
    <name type="scientific">Brassica cretica</name>
    <name type="common">Mustard</name>
    <dbReference type="NCBI Taxonomy" id="69181"/>
    <lineage>
        <taxon>Eukaryota</taxon>
        <taxon>Viridiplantae</taxon>
        <taxon>Streptophyta</taxon>
        <taxon>Embryophyta</taxon>
        <taxon>Tracheophyta</taxon>
        <taxon>Spermatophyta</taxon>
        <taxon>Magnoliopsida</taxon>
        <taxon>eudicotyledons</taxon>
        <taxon>Gunneridae</taxon>
        <taxon>Pentapetalae</taxon>
        <taxon>rosids</taxon>
        <taxon>malvids</taxon>
        <taxon>Brassicales</taxon>
        <taxon>Brassicaceae</taxon>
        <taxon>Brassiceae</taxon>
        <taxon>Brassica</taxon>
    </lineage>
</organism>
<sequence length="1049" mass="116621">MKAKLVYRRMHISQYGNSIPRSLSFIFLFLFQFETVFPTPTGHVCHPEQRDALLEFKNEFEIGKPSYICGDSFVPKTKSWANNIDCCYWDGIKCDPKSGKVIVVDLFCSGLHGRFHSDSKLFRIQSLRFLDLSYNDFSGQILTSVGNFSQLATLCLSYNNFVGEIPSSLGNLSNLKFLQLSHNNFIGEIPSSLGNLSNLVSIDFYHNNFVGEIPSSLGNLSNLNTLYLSDNNFVGEIPSSFENLSYLDILDLSHNHLVGKLPSLTRLSILRFLNVESNIISDKFPSWLTSLTNLRFLILSFNSFHGPIQKIKSLKKLEIIDISHNHFNGTLPEVFANGCNLRTLHVGHNELAGKLPRSLSKCSYLEVLNMEHNGISDTFPFWLESLQSLQVLVLHSNEFHGSLQHHHPKSASSFPELHIIDISYNSFSGILPFDFFVYLRAMYSERNRSELKYIGEERVYYQDDSLVLLNKGVEITYTRILTLLTAVDISGNRLHGEIPKSIDLLKSLIVLNLSSNCFTGDIPSSLANLTMLESLDLSHNKLSSQIPPALGYLTSLSTVRVSHNQLVGPIPQGVQFQTQDSSSFEDNLGLCGRPLDKKCGDVDTEQLQEPESVEEKEEEEKVFSWTAAAIALAPGVILGLTIGHFVSLQNPQRLMKISVRHQYKATKLYCFVHKVPVCGECICFPEHQTCVVRTYSEWVIDGEYDQPKCCQCQAAFDEGGAHQLTRLGCLHAIHTSCLVSLIKSLPPHTAPPAYVCPTCSTPIWPPKMVKDAGSRLHAQLREAIMQTGLEKNLFGNHPVSRSTESRSPPPAFASDALINAHTQEGRNLLAENGEYSKSAVSEIVEIDVPSSAENYMKTSSPGVRHSSSKLVALACFCHNCSNHQSMLYIACCCCTERHTRCGQTELRGGPLRHKFLRALLPFWSSALPTLPVTAPPRKDATKAGDGSEGRSVYCNNGDFILQTCTTGNWSRINRRGAAMSVGSSSHGPGQLCLPRELSVGLSLRLVFVSHLPWILAFTCRFWCIVLSGVKIPRRFGSVVSPRIVATTSS</sequence>
<name>A0ABQ7C4B7_BRACR</name>
<proteinExistence type="inferred from homology"/>
<keyword evidence="10" id="KW-0675">Receptor</keyword>
<evidence type="ECO:0000313" key="16">
    <source>
        <dbReference type="Proteomes" id="UP000266723"/>
    </source>
</evidence>
<keyword evidence="3" id="KW-1003">Cell membrane</keyword>
<dbReference type="Gene3D" id="3.80.10.10">
    <property type="entry name" value="Ribonuclease Inhibitor"/>
    <property type="match status" value="3"/>
</dbReference>
<evidence type="ECO:0000313" key="15">
    <source>
        <dbReference type="EMBL" id="KAF3546153.1"/>
    </source>
</evidence>
<evidence type="ECO:0000256" key="10">
    <source>
        <dbReference type="ARBA" id="ARBA00023170"/>
    </source>
</evidence>